<dbReference type="Pfam" id="PF00248">
    <property type="entry name" value="Aldo_ket_red"/>
    <property type="match status" value="1"/>
</dbReference>
<comment type="caution">
    <text evidence="5">The sequence shown here is derived from an EMBL/GenBank/DDBJ whole genome shotgun (WGS) entry which is preliminary data.</text>
</comment>
<name>A0ABX2H2X5_9FIRM</name>
<evidence type="ECO:0000259" key="4">
    <source>
        <dbReference type="Pfam" id="PF00248"/>
    </source>
</evidence>
<dbReference type="PANTHER" id="PTHR43150:SF4">
    <property type="entry name" value="L-GLYCERALDEHYDE 3-PHOSPHATE REDUCTASE"/>
    <property type="match status" value="1"/>
</dbReference>
<evidence type="ECO:0000256" key="2">
    <source>
        <dbReference type="ARBA" id="ARBA00022857"/>
    </source>
</evidence>
<dbReference type="InterPro" id="IPR005399">
    <property type="entry name" value="K_chnl_volt-dep_bsu_KCNAB-rel"/>
</dbReference>
<feature type="domain" description="NADP-dependent oxidoreductase" evidence="4">
    <location>
        <begin position="28"/>
        <end position="329"/>
    </location>
</feature>
<keyword evidence="6" id="KW-1185">Reference proteome</keyword>
<keyword evidence="3" id="KW-0560">Oxidoreductase</keyword>
<keyword evidence="2" id="KW-0521">NADP</keyword>
<dbReference type="InterPro" id="IPR036812">
    <property type="entry name" value="NAD(P)_OxRdtase_dom_sf"/>
</dbReference>
<evidence type="ECO:0000313" key="5">
    <source>
        <dbReference type="EMBL" id="NSG84512.1"/>
    </source>
</evidence>
<evidence type="ECO:0000313" key="6">
    <source>
        <dbReference type="Proteomes" id="UP001644719"/>
    </source>
</evidence>
<protein>
    <submittedName>
        <fullName evidence="5">L-glyceraldehyde 3-phosphate reductase</fullName>
    </submittedName>
</protein>
<comment type="similarity">
    <text evidence="1">Belongs to the shaker potassium channel beta subunit family.</text>
</comment>
<sequence>MMYVASKERYTTMEYNRCGDSGLMLPKVSLGLWHNFGDTSKFENMRQLCFTAFDNGITQFDLANNYGPEPGSAEINFGRILKEALGKYRDELIITTKAGYEMWDGPYGNWGSRKYLLASLDQSLKRMGLEYVDIFYHHRMDPETPLEETMGALASAVQSGKALYVGLSNYDGKTLSQAASILQEMHCPFVINQNRYSIFDRTVEKNGLKKTTGILKKGLITFSPLAQGQLTDRYLNGIPEDSRIRTDGRFLKESNLTPERLQQIRELNDMAAGRGEKLSEMALGWLLAQQEVTSVLIGASRPQQILDNIKAIHCAPFTEEELVRIDEIAAENTASTSFRK</sequence>
<reference evidence="5 6" key="1">
    <citation type="journal article" date="2020" name="Cell Host Microbe">
        <title>Functional and Genomic Variation between Human-Derived Isolates of Lachnospiraceae Reveals Inter- and Intra-Species Diversity.</title>
        <authorList>
            <person name="Sorbara M.T."/>
            <person name="Littmann E.R."/>
            <person name="Fontana E."/>
            <person name="Moody T.U."/>
            <person name="Kohout C.E."/>
            <person name="Gjonbalaj M."/>
            <person name="Eaton V."/>
            <person name="Seok R."/>
            <person name="Leiner I.M."/>
            <person name="Pamer E.G."/>
        </authorList>
    </citation>
    <scope>NUCLEOTIDE SEQUENCE [LARGE SCALE GENOMIC DNA]</scope>
    <source>
        <strain evidence="5 6">MSK.17.74</strain>
    </source>
</reference>
<proteinExistence type="inferred from homology"/>
<dbReference type="Gene3D" id="3.20.20.100">
    <property type="entry name" value="NADP-dependent oxidoreductase domain"/>
    <property type="match status" value="1"/>
</dbReference>
<gene>
    <name evidence="5" type="ORF">G5B17_03460</name>
</gene>
<dbReference type="SUPFAM" id="SSF51430">
    <property type="entry name" value="NAD(P)-linked oxidoreductase"/>
    <property type="match status" value="1"/>
</dbReference>
<dbReference type="PANTHER" id="PTHR43150">
    <property type="entry name" value="HYPERKINETIC, ISOFORM M"/>
    <property type="match status" value="1"/>
</dbReference>
<accession>A0ABX2H2X5</accession>
<dbReference type="Proteomes" id="UP001644719">
    <property type="component" value="Unassembled WGS sequence"/>
</dbReference>
<evidence type="ECO:0000256" key="3">
    <source>
        <dbReference type="ARBA" id="ARBA00023002"/>
    </source>
</evidence>
<dbReference type="CDD" id="cd19089">
    <property type="entry name" value="AKR_AKR14A1_2"/>
    <property type="match status" value="1"/>
</dbReference>
<organism evidence="5 6">
    <name type="scientific">Blautia faecis</name>
    <dbReference type="NCBI Taxonomy" id="871665"/>
    <lineage>
        <taxon>Bacteria</taxon>
        <taxon>Bacillati</taxon>
        <taxon>Bacillota</taxon>
        <taxon>Clostridia</taxon>
        <taxon>Lachnospirales</taxon>
        <taxon>Lachnospiraceae</taxon>
        <taxon>Blautia</taxon>
    </lineage>
</organism>
<dbReference type="InterPro" id="IPR023210">
    <property type="entry name" value="NADP_OxRdtase_dom"/>
</dbReference>
<evidence type="ECO:0000256" key="1">
    <source>
        <dbReference type="ARBA" id="ARBA00006515"/>
    </source>
</evidence>
<dbReference type="EMBL" id="JAAITS010000006">
    <property type="protein sequence ID" value="NSG84512.1"/>
    <property type="molecule type" value="Genomic_DNA"/>
</dbReference>